<dbReference type="AlphaFoldDB" id="A0A7R9PYA3"/>
<feature type="region of interest" description="Disordered" evidence="4">
    <location>
        <begin position="646"/>
        <end position="736"/>
    </location>
</feature>
<feature type="compositionally biased region" description="Polar residues" evidence="4">
    <location>
        <begin position="1"/>
        <end position="14"/>
    </location>
</feature>
<accession>A0A7R9PYA3</accession>
<dbReference type="SMART" id="SM00330">
    <property type="entry name" value="PIPKc"/>
    <property type="match status" value="1"/>
</dbReference>
<evidence type="ECO:0000256" key="4">
    <source>
        <dbReference type="SAM" id="MobiDB-lite"/>
    </source>
</evidence>
<protein>
    <recommendedName>
        <fullName evidence="5">PIPK domain-containing protein</fullName>
    </recommendedName>
</protein>
<dbReference type="GO" id="GO:0005886">
    <property type="term" value="C:plasma membrane"/>
    <property type="evidence" value="ECO:0007669"/>
    <property type="project" value="TreeGrafter"/>
</dbReference>
<dbReference type="SUPFAM" id="SSF56104">
    <property type="entry name" value="SAICAR synthase-like"/>
    <property type="match status" value="1"/>
</dbReference>
<dbReference type="CDD" id="cd17301">
    <property type="entry name" value="PIPKc_PIP5KI"/>
    <property type="match status" value="1"/>
</dbReference>
<reference evidence="6" key="1">
    <citation type="submission" date="2020-11" db="EMBL/GenBank/DDBJ databases">
        <authorList>
            <person name="Tran Van P."/>
        </authorList>
    </citation>
    <scope>NUCLEOTIDE SEQUENCE</scope>
</reference>
<proteinExistence type="predicted"/>
<dbReference type="InterPro" id="IPR002498">
    <property type="entry name" value="PInositol-4-P-4/5-kinase_core"/>
</dbReference>
<dbReference type="OrthoDB" id="70770at2759"/>
<evidence type="ECO:0000256" key="3">
    <source>
        <dbReference type="PROSITE-ProRule" id="PRU00781"/>
    </source>
</evidence>
<dbReference type="Proteomes" id="UP000759131">
    <property type="component" value="Unassembled WGS sequence"/>
</dbReference>
<dbReference type="FunFam" id="3.30.800.10:FF:000001">
    <property type="entry name" value="phosphatidylinositol 4-phosphate 5-kinase type-1 gamma"/>
    <property type="match status" value="1"/>
</dbReference>
<feature type="compositionally biased region" description="Basic and acidic residues" evidence="4">
    <location>
        <begin position="55"/>
        <end position="70"/>
    </location>
</feature>
<dbReference type="Gene3D" id="3.30.810.10">
    <property type="entry name" value="2-Layer Sandwich"/>
    <property type="match status" value="1"/>
</dbReference>
<name>A0A7R9PYA3_9ACAR</name>
<dbReference type="GO" id="GO:0005737">
    <property type="term" value="C:cytoplasm"/>
    <property type="evidence" value="ECO:0007669"/>
    <property type="project" value="UniProtKB-SubCell"/>
</dbReference>
<dbReference type="Pfam" id="PF01504">
    <property type="entry name" value="PIP5K"/>
    <property type="match status" value="1"/>
</dbReference>
<dbReference type="GO" id="GO:0016308">
    <property type="term" value="F:1-phosphatidylinositol-4-phosphate 5-kinase activity"/>
    <property type="evidence" value="ECO:0007669"/>
    <property type="project" value="TreeGrafter"/>
</dbReference>
<evidence type="ECO:0000313" key="7">
    <source>
        <dbReference type="Proteomes" id="UP000759131"/>
    </source>
</evidence>
<dbReference type="EMBL" id="OC857641">
    <property type="protein sequence ID" value="CAD7625444.1"/>
    <property type="molecule type" value="Genomic_DNA"/>
</dbReference>
<feature type="domain" description="PIPK" evidence="5">
    <location>
        <begin position="80"/>
        <end position="499"/>
    </location>
</feature>
<keyword evidence="3" id="KW-0547">Nucleotide-binding</keyword>
<dbReference type="PANTHER" id="PTHR23086:SF101">
    <property type="entry name" value="LP03320P-RELATED"/>
    <property type="match status" value="1"/>
</dbReference>
<sequence length="760" mass="84732">MSSETPQTTNQTPNEIELNERRRPPPILMPIDVSDGSQTSGPKTPQTPGPSSANRKADKERKIGHRRVDEEGQVTYKKIQTTQIMGSIQLGIGHAVGSLASKPERDLLMKDFMELETVSFTKDGSNTTPAHHYSDFKFKVYAPIAFRYFRDLFGIQPDDFLLSACNEPLRELSNPGASGSVFYLTDDDNFIIKTVQHKEAEFLLKLLPGYYMNLNQNPRTLLPKFFGQYCYICGGKNVRIIVMNNLLPSYVKMHQKYDLKGSTYKRKANKYERKKESPTYKDLDFMEHHSEGLFLEADTYNALIKTMQRDCRVLESFKIMDYSLLVGIHNLDLAAMTKLEKLKAQSSTLAEAAVYEARLRSAREAGDQTDHEEYIDHKEFSDNNRANDINKGNSVNLSRSKSINKQRIAAYSTALESIQADIEPIDPEEDIPAGGIPARNSKGERLLLYIGIIDILQSYRLMKKMEHTWKSFLHDGDSISVHKPGFYAQRFLDFMSKNVFRKIPSRKRETVFSVSFDSFHIQTTNIFDLPEIKGPHRKFRTLVSSYIALKHSPSKRKIPPPQRSGQRPPSESDAEALKEFHHANTSRIVNNPSLSGGPVHKFRYSSEAAPSLRTVVIKQAASKQSVAIPDRSEIVSVSQIALTESESSVTSSCSSATSSGLGSTLRTVTWTPPHSIGTSTPTHTEGTPSITESSESGDIACPTTPIRSRSSTRHSRSSDCSDNGADNIPNDAEVSKAPNASIISTATTVNTCLSPIAEDT</sequence>
<dbReference type="Gene3D" id="3.30.800.10">
    <property type="entry name" value="Phosphatidylinositol Phosphate Kinase II Beta"/>
    <property type="match status" value="1"/>
</dbReference>
<keyword evidence="7" id="KW-1185">Reference proteome</keyword>
<feature type="compositionally biased region" description="Polar residues" evidence="4">
    <location>
        <begin position="35"/>
        <end position="54"/>
    </location>
</feature>
<feature type="compositionally biased region" description="Polar residues" evidence="4">
    <location>
        <begin position="670"/>
        <end position="696"/>
    </location>
</feature>
<dbReference type="InterPro" id="IPR027483">
    <property type="entry name" value="PInositol-4-P-4/5-kinase_C_sf"/>
</dbReference>
<keyword evidence="3" id="KW-0418">Kinase</keyword>
<dbReference type="InterPro" id="IPR027484">
    <property type="entry name" value="PInositol-4-P-5-kinase_N"/>
</dbReference>
<evidence type="ECO:0000256" key="2">
    <source>
        <dbReference type="ARBA" id="ARBA00022490"/>
    </source>
</evidence>
<evidence type="ECO:0000259" key="5">
    <source>
        <dbReference type="PROSITE" id="PS51455"/>
    </source>
</evidence>
<organism evidence="6">
    <name type="scientific">Medioppia subpectinata</name>
    <dbReference type="NCBI Taxonomy" id="1979941"/>
    <lineage>
        <taxon>Eukaryota</taxon>
        <taxon>Metazoa</taxon>
        <taxon>Ecdysozoa</taxon>
        <taxon>Arthropoda</taxon>
        <taxon>Chelicerata</taxon>
        <taxon>Arachnida</taxon>
        <taxon>Acari</taxon>
        <taxon>Acariformes</taxon>
        <taxon>Sarcoptiformes</taxon>
        <taxon>Oribatida</taxon>
        <taxon>Brachypylina</taxon>
        <taxon>Oppioidea</taxon>
        <taxon>Oppiidae</taxon>
        <taxon>Medioppia</taxon>
    </lineage>
</organism>
<gene>
    <name evidence="6" type="ORF">OSB1V03_LOCUS5878</name>
</gene>
<dbReference type="GO" id="GO:0005524">
    <property type="term" value="F:ATP binding"/>
    <property type="evidence" value="ECO:0007669"/>
    <property type="project" value="UniProtKB-UniRule"/>
</dbReference>
<keyword evidence="2" id="KW-0963">Cytoplasm</keyword>
<dbReference type="PANTHER" id="PTHR23086">
    <property type="entry name" value="PHOSPHATIDYLINOSITOL-4-PHOSPHATE 5-KINASE"/>
    <property type="match status" value="1"/>
</dbReference>
<feature type="compositionally biased region" description="Low complexity" evidence="4">
    <location>
        <begin position="646"/>
        <end position="669"/>
    </location>
</feature>
<comment type="subcellular location">
    <subcellularLocation>
        <location evidence="1">Cytoplasm</location>
    </subcellularLocation>
</comment>
<dbReference type="EMBL" id="CAJPIZ010003066">
    <property type="protein sequence ID" value="CAG2105874.1"/>
    <property type="molecule type" value="Genomic_DNA"/>
</dbReference>
<dbReference type="GO" id="GO:0046854">
    <property type="term" value="P:phosphatidylinositol phosphate biosynthetic process"/>
    <property type="evidence" value="ECO:0007669"/>
    <property type="project" value="TreeGrafter"/>
</dbReference>
<dbReference type="InterPro" id="IPR023610">
    <property type="entry name" value="PInositol-4/5-P-5/4-kinase"/>
</dbReference>
<evidence type="ECO:0000313" key="6">
    <source>
        <dbReference type="EMBL" id="CAD7625444.1"/>
    </source>
</evidence>
<dbReference type="PROSITE" id="PS51455">
    <property type="entry name" value="PIPK"/>
    <property type="match status" value="1"/>
</dbReference>
<keyword evidence="3" id="KW-0808">Transferase</keyword>
<keyword evidence="3" id="KW-0067">ATP-binding</keyword>
<evidence type="ECO:0000256" key="1">
    <source>
        <dbReference type="ARBA" id="ARBA00004496"/>
    </source>
</evidence>
<feature type="region of interest" description="Disordered" evidence="4">
    <location>
        <begin position="552"/>
        <end position="574"/>
    </location>
</feature>
<feature type="region of interest" description="Disordered" evidence="4">
    <location>
        <begin position="1"/>
        <end position="70"/>
    </location>
</feature>